<dbReference type="SUPFAM" id="SSF46894">
    <property type="entry name" value="C-terminal effector domain of the bipartite response regulators"/>
    <property type="match status" value="1"/>
</dbReference>
<feature type="domain" description="HTH luxR-type" evidence="3">
    <location>
        <begin position="825"/>
        <end position="889"/>
    </location>
</feature>
<dbReference type="InterPro" id="IPR000792">
    <property type="entry name" value="Tscrpt_reg_LuxR_C"/>
</dbReference>
<sequence>MMLYGRGTELAELDQVLAAACAGESRALVLRGEAGIGKSTLLAEVVERARGSGMTILRATGAEGERDLAFAGLLQLLRPVADRAEQLPGPQADAVRAALGTGSAREHDRFLTGLAVLSLLAEVAEDGPVLVLIDDAQWLDEQSTQALQFAARRLAAEGVAMVFATRDDERYAGAGLPELALSRLRDEDALALLAGLDVPAEARIRLLAEADGNPLALAEFAAAAGREGGGLPGSVMTPVPAADRVLARFRARIAGLPERTRLMLLFAAAEAQGVISYLLPAAESLGVGLADLAEAEAQGLVEVAGGRVTFRHPLVRTAAYLGAPMARRVAVHQALAATSTDPDCTAGHRAAAAMGPDEDVAAELEAYAQRTLDRGGTASAAATYAQAARLTPDPAERARRLTAGAWAAQQSGHAEQAASLAERAYPMTADPVERAELAYIRSFWFFEKDEPVEGGRLLLDHGPDATPRRAAAMLRTAGTYGWFGGDAATLCRAAELLEKHGDGSAADAAVRGLALIADEDYERGLPLVAGLLDPVPADGHARLFAISLSSLLADDAVLPLITEEIERARVDGLIGRLPYLLHVQARLQLYAGRHRDAEATAAEGAAIARDTGLRARMERLDNLLARIAAIAGDEDRVRSLVTDSLTADGNYGRTAWALLDLGLGRYEAALTRLEEARTGSVRHSAALLFAAADQVEAAVRLGAPDRAVEPARRFAAWAAASGRPWAQAVALRNEALLTDTTDPYERAVKLHAEGSPASGRPFEQARTELLYGEHLRRARRRADAREQLRSALAAFERLDAAPWAERARAELRATGETLASERAAAPALVDRLTPQELQVTRLAAEGVSSREIAARLFLSPRTVEYHLYKAYPKLGIANRRELAGLDLSG</sequence>
<dbReference type="PANTHER" id="PTHR16305:SF35">
    <property type="entry name" value="TRANSCRIPTIONAL ACTIVATOR DOMAIN"/>
    <property type="match status" value="1"/>
</dbReference>
<dbReference type="GO" id="GO:0004016">
    <property type="term" value="F:adenylate cyclase activity"/>
    <property type="evidence" value="ECO:0007669"/>
    <property type="project" value="TreeGrafter"/>
</dbReference>
<dbReference type="Gene3D" id="1.10.10.10">
    <property type="entry name" value="Winged helix-like DNA-binding domain superfamily/Winged helix DNA-binding domain"/>
    <property type="match status" value="1"/>
</dbReference>
<name>A0A6G4UC22_9ACTN</name>
<keyword evidence="2" id="KW-0067">ATP-binding</keyword>
<comment type="caution">
    <text evidence="4">The sequence shown here is derived from an EMBL/GenBank/DDBJ whole genome shotgun (WGS) entry which is preliminary data.</text>
</comment>
<proteinExistence type="predicted"/>
<dbReference type="SUPFAM" id="SSF52540">
    <property type="entry name" value="P-loop containing nucleoside triphosphate hydrolases"/>
    <property type="match status" value="1"/>
</dbReference>
<keyword evidence="1" id="KW-0547">Nucleotide-binding</keyword>
<dbReference type="Proteomes" id="UP000481583">
    <property type="component" value="Unassembled WGS sequence"/>
</dbReference>
<dbReference type="Pfam" id="PF00196">
    <property type="entry name" value="GerE"/>
    <property type="match status" value="1"/>
</dbReference>
<dbReference type="AlphaFoldDB" id="A0A6G4UC22"/>
<protein>
    <submittedName>
        <fullName evidence="4">AAA family ATPase</fullName>
    </submittedName>
</protein>
<dbReference type="InterPro" id="IPR036388">
    <property type="entry name" value="WH-like_DNA-bd_sf"/>
</dbReference>
<dbReference type="Pfam" id="PF13191">
    <property type="entry name" value="AAA_16"/>
    <property type="match status" value="1"/>
</dbReference>
<dbReference type="CDD" id="cd06170">
    <property type="entry name" value="LuxR_C_like"/>
    <property type="match status" value="1"/>
</dbReference>
<dbReference type="PANTHER" id="PTHR16305">
    <property type="entry name" value="TESTICULAR SOLUBLE ADENYLYL CYCLASE"/>
    <property type="match status" value="1"/>
</dbReference>
<reference evidence="4 5" key="1">
    <citation type="submission" date="2020-02" db="EMBL/GenBank/DDBJ databases">
        <title>Whole-genome analyses of novel actinobacteria.</title>
        <authorList>
            <person name="Sahin N."/>
        </authorList>
    </citation>
    <scope>NUCLEOTIDE SEQUENCE [LARGE SCALE GENOMIC DNA]</scope>
    <source>
        <strain evidence="4 5">A7024</strain>
    </source>
</reference>
<dbReference type="InterPro" id="IPR016032">
    <property type="entry name" value="Sig_transdc_resp-reg_C-effctor"/>
</dbReference>
<evidence type="ECO:0000313" key="4">
    <source>
        <dbReference type="EMBL" id="NGN69562.1"/>
    </source>
</evidence>
<dbReference type="PRINTS" id="PR00038">
    <property type="entry name" value="HTHLUXR"/>
</dbReference>
<dbReference type="GO" id="GO:0005524">
    <property type="term" value="F:ATP binding"/>
    <property type="evidence" value="ECO:0007669"/>
    <property type="project" value="UniProtKB-KW"/>
</dbReference>
<keyword evidence="5" id="KW-1185">Reference proteome</keyword>
<dbReference type="Gene3D" id="3.40.50.300">
    <property type="entry name" value="P-loop containing nucleotide triphosphate hydrolases"/>
    <property type="match status" value="1"/>
</dbReference>
<dbReference type="GO" id="GO:0006355">
    <property type="term" value="P:regulation of DNA-templated transcription"/>
    <property type="evidence" value="ECO:0007669"/>
    <property type="project" value="InterPro"/>
</dbReference>
<dbReference type="EMBL" id="JAAKZV010000310">
    <property type="protein sequence ID" value="NGN69562.1"/>
    <property type="molecule type" value="Genomic_DNA"/>
</dbReference>
<accession>A0A6G4UC22</accession>
<dbReference type="PROSITE" id="PS50043">
    <property type="entry name" value="HTH_LUXR_2"/>
    <property type="match status" value="1"/>
</dbReference>
<dbReference type="RefSeq" id="WP_165244612.1">
    <property type="nucleotide sequence ID" value="NZ_JAAKZV010000310.1"/>
</dbReference>
<evidence type="ECO:0000256" key="1">
    <source>
        <dbReference type="ARBA" id="ARBA00022741"/>
    </source>
</evidence>
<dbReference type="GO" id="GO:0005737">
    <property type="term" value="C:cytoplasm"/>
    <property type="evidence" value="ECO:0007669"/>
    <property type="project" value="TreeGrafter"/>
</dbReference>
<dbReference type="InterPro" id="IPR041664">
    <property type="entry name" value="AAA_16"/>
</dbReference>
<gene>
    <name evidence="4" type="ORF">G5C51_37460</name>
</gene>
<dbReference type="InterPro" id="IPR027417">
    <property type="entry name" value="P-loop_NTPase"/>
</dbReference>
<evidence type="ECO:0000313" key="5">
    <source>
        <dbReference type="Proteomes" id="UP000481583"/>
    </source>
</evidence>
<evidence type="ECO:0000259" key="3">
    <source>
        <dbReference type="PROSITE" id="PS50043"/>
    </source>
</evidence>
<evidence type="ECO:0000256" key="2">
    <source>
        <dbReference type="ARBA" id="ARBA00022840"/>
    </source>
</evidence>
<dbReference type="SMART" id="SM00421">
    <property type="entry name" value="HTH_LUXR"/>
    <property type="match status" value="1"/>
</dbReference>
<dbReference type="GO" id="GO:0003677">
    <property type="term" value="F:DNA binding"/>
    <property type="evidence" value="ECO:0007669"/>
    <property type="project" value="InterPro"/>
</dbReference>
<organism evidence="4 5">
    <name type="scientific">Streptomyces coryli</name>
    <dbReference type="NCBI Taxonomy" id="1128680"/>
    <lineage>
        <taxon>Bacteria</taxon>
        <taxon>Bacillati</taxon>
        <taxon>Actinomycetota</taxon>
        <taxon>Actinomycetes</taxon>
        <taxon>Kitasatosporales</taxon>
        <taxon>Streptomycetaceae</taxon>
        <taxon>Streptomyces</taxon>
    </lineage>
</organism>